<dbReference type="Proteomes" id="UP000078387">
    <property type="component" value="Unassembled WGS sequence"/>
</dbReference>
<dbReference type="VEuPathDB" id="AmoebaDB:EHI5A_031860"/>
<evidence type="ECO:0000313" key="2">
    <source>
        <dbReference type="Proteomes" id="UP000078387"/>
    </source>
</evidence>
<dbReference type="OMA" id="ACSAFEN"/>
<evidence type="ECO:0000313" key="1">
    <source>
        <dbReference type="EMBL" id="GAT91364.1"/>
    </source>
</evidence>
<dbReference type="VEuPathDB" id="AmoebaDB:EHI8A_175570"/>
<dbReference type="AlphaFoldDB" id="A0A5K1UTA9"/>
<gene>
    <name evidence="1" type="ORF">CL6EHI_151170</name>
</gene>
<accession>A0A5K1UTA9</accession>
<dbReference type="EMBL" id="BDEQ01000001">
    <property type="protein sequence ID" value="GAT91364.1"/>
    <property type="molecule type" value="Genomic_DNA"/>
</dbReference>
<dbReference type="VEuPathDB" id="AmoebaDB:EHI_151170"/>
<name>A0A5K1UTA9_ENTHI</name>
<organism evidence="1 2">
    <name type="scientific">Entamoeba histolytica</name>
    <dbReference type="NCBI Taxonomy" id="5759"/>
    <lineage>
        <taxon>Eukaryota</taxon>
        <taxon>Amoebozoa</taxon>
        <taxon>Evosea</taxon>
        <taxon>Archamoebae</taxon>
        <taxon>Mastigamoebida</taxon>
        <taxon>Entamoebidae</taxon>
        <taxon>Entamoeba</taxon>
    </lineage>
</organism>
<comment type="caution">
    <text evidence="1">The sequence shown here is derived from an EMBL/GenBank/DDBJ whole genome shotgun (WGS) entry which is preliminary data.</text>
</comment>
<sequence length="219" mass="26154">MIKTGVFELFSISLIDHNEIEVFSIPGSGEIQFMNQLISNILELNEQTIVYFINIIPQFDLYDLSNRIHNEEKLKRVKIYECYHSYDELVAILKLMEFIKDYGVVIINSITTEYRKLFNISFDHFYSSIHNLVKKNPIIYFRQNQPTKAELHYFKNSLIGFYSLINSTYNIDTYSKTHRFIIESLLIDGEYQQVLRLYGTKQVYSFECSQHDFKIIWKY</sequence>
<dbReference type="VEuPathDB" id="AmoebaDB:EHI7A_032000"/>
<proteinExistence type="predicted"/>
<reference evidence="1 2" key="1">
    <citation type="submission" date="2016-05" db="EMBL/GenBank/DDBJ databases">
        <title>First whole genome sequencing of Entamoeba histolytica HM1:IMSS-clone-6.</title>
        <authorList>
            <person name="Mukherjee Avik.K."/>
            <person name="Izumyama S."/>
            <person name="Nakada-Tsukui K."/>
            <person name="Nozaki T."/>
        </authorList>
    </citation>
    <scope>NUCLEOTIDE SEQUENCE [LARGE SCALE GENOMIC DNA]</scope>
    <source>
        <strain evidence="1 2">HM1:IMSS clone 6</strain>
    </source>
</reference>
<dbReference type="VEuPathDB" id="AmoebaDB:KM1_036710"/>
<protein>
    <submittedName>
        <fullName evidence="1">Uncharacterized protein</fullName>
    </submittedName>
</protein>